<keyword evidence="4" id="KW-1185">Reference proteome</keyword>
<gene>
    <name evidence="2" type="ORF">M513_06359</name>
    <name evidence="3" type="ORF">M514_06359</name>
</gene>
<protein>
    <submittedName>
        <fullName evidence="3">Uncharacterized protein</fullName>
    </submittedName>
</protein>
<feature type="compositionally biased region" description="Basic residues" evidence="1">
    <location>
        <begin position="10"/>
        <end position="25"/>
    </location>
</feature>
<reference evidence="3 4" key="1">
    <citation type="journal article" date="2014" name="Nat. Genet.">
        <title>Genome and transcriptome of the porcine whipworm Trichuris suis.</title>
        <authorList>
            <person name="Jex A.R."/>
            <person name="Nejsum P."/>
            <person name="Schwarz E.M."/>
            <person name="Hu L."/>
            <person name="Young N.D."/>
            <person name="Hall R.S."/>
            <person name="Korhonen P.K."/>
            <person name="Liao S."/>
            <person name="Thamsborg S."/>
            <person name="Xia J."/>
            <person name="Xu P."/>
            <person name="Wang S."/>
            <person name="Scheerlinck J.P."/>
            <person name="Hofmann A."/>
            <person name="Sternberg P.W."/>
            <person name="Wang J."/>
            <person name="Gasser R.B."/>
        </authorList>
    </citation>
    <scope>NUCLEOTIDE SEQUENCE [LARGE SCALE GENOMIC DNA]</scope>
    <source>
        <strain evidence="3">DCEP-RM93F</strain>
        <strain evidence="2">DCEP-RM93M</strain>
    </source>
</reference>
<dbReference type="AlphaFoldDB" id="A0A085NPU5"/>
<accession>A0A085NPU5</accession>
<dbReference type="EMBL" id="KL367482">
    <property type="protein sequence ID" value="KFD71491.1"/>
    <property type="molecule type" value="Genomic_DNA"/>
</dbReference>
<evidence type="ECO:0000313" key="3">
    <source>
        <dbReference type="EMBL" id="KFD71491.1"/>
    </source>
</evidence>
<feature type="region of interest" description="Disordered" evidence="1">
    <location>
        <begin position="1"/>
        <end position="68"/>
    </location>
</feature>
<organism evidence="3">
    <name type="scientific">Trichuris suis</name>
    <name type="common">pig whipworm</name>
    <dbReference type="NCBI Taxonomy" id="68888"/>
    <lineage>
        <taxon>Eukaryota</taxon>
        <taxon>Metazoa</taxon>
        <taxon>Ecdysozoa</taxon>
        <taxon>Nematoda</taxon>
        <taxon>Enoplea</taxon>
        <taxon>Dorylaimia</taxon>
        <taxon>Trichinellida</taxon>
        <taxon>Trichuridae</taxon>
        <taxon>Trichuris</taxon>
    </lineage>
</organism>
<dbReference type="Proteomes" id="UP000030764">
    <property type="component" value="Unassembled WGS sequence"/>
</dbReference>
<feature type="compositionally biased region" description="Basic and acidic residues" evidence="1">
    <location>
        <begin position="57"/>
        <end position="68"/>
    </location>
</feature>
<evidence type="ECO:0000256" key="1">
    <source>
        <dbReference type="SAM" id="MobiDB-lite"/>
    </source>
</evidence>
<sequence>MFGIKLLHDKFRKKQHNKASHKKGAKQSPKSEAASEQATSGQANNNDNAESTPTVEELPKETDAKYVM</sequence>
<evidence type="ECO:0000313" key="2">
    <source>
        <dbReference type="EMBL" id="KFD52703.1"/>
    </source>
</evidence>
<evidence type="ECO:0000313" key="4">
    <source>
        <dbReference type="Proteomes" id="UP000030764"/>
    </source>
</evidence>
<proteinExistence type="predicted"/>
<dbReference type="EMBL" id="KL363224">
    <property type="protein sequence ID" value="KFD52703.1"/>
    <property type="molecule type" value="Genomic_DNA"/>
</dbReference>
<feature type="compositionally biased region" description="Polar residues" evidence="1">
    <location>
        <begin position="28"/>
        <end position="54"/>
    </location>
</feature>
<dbReference type="Proteomes" id="UP000030758">
    <property type="component" value="Unassembled WGS sequence"/>
</dbReference>
<name>A0A085NPU5_9BILA</name>